<dbReference type="AlphaFoldDB" id="A0A8T0FKC5"/>
<evidence type="ECO:0000313" key="2">
    <source>
        <dbReference type="Proteomes" id="UP000807504"/>
    </source>
</evidence>
<proteinExistence type="predicted"/>
<accession>A0A8T0FKC5</accession>
<name>A0A8T0FKC5_ARGBR</name>
<reference evidence="1" key="1">
    <citation type="journal article" date="2020" name="bioRxiv">
        <title>Chromosome-level reference genome of the European wasp spider Argiope bruennichi: a resource for studies on range expansion and evolutionary adaptation.</title>
        <authorList>
            <person name="Sheffer M.M."/>
            <person name="Hoppe A."/>
            <person name="Krehenwinkel H."/>
            <person name="Uhl G."/>
            <person name="Kuss A.W."/>
            <person name="Jensen L."/>
            <person name="Jensen C."/>
            <person name="Gillespie R.G."/>
            <person name="Hoff K.J."/>
            <person name="Prost S."/>
        </authorList>
    </citation>
    <scope>NUCLEOTIDE SEQUENCE</scope>
</reference>
<organism evidence="1 2">
    <name type="scientific">Argiope bruennichi</name>
    <name type="common">Wasp spider</name>
    <name type="synonym">Aranea bruennichi</name>
    <dbReference type="NCBI Taxonomy" id="94029"/>
    <lineage>
        <taxon>Eukaryota</taxon>
        <taxon>Metazoa</taxon>
        <taxon>Ecdysozoa</taxon>
        <taxon>Arthropoda</taxon>
        <taxon>Chelicerata</taxon>
        <taxon>Arachnida</taxon>
        <taxon>Araneae</taxon>
        <taxon>Araneomorphae</taxon>
        <taxon>Entelegynae</taxon>
        <taxon>Araneoidea</taxon>
        <taxon>Araneidae</taxon>
        <taxon>Argiope</taxon>
    </lineage>
</organism>
<comment type="caution">
    <text evidence="1">The sequence shown here is derived from an EMBL/GenBank/DDBJ whole genome shotgun (WGS) entry which is preliminary data.</text>
</comment>
<reference evidence="1" key="2">
    <citation type="submission" date="2020-06" db="EMBL/GenBank/DDBJ databases">
        <authorList>
            <person name="Sheffer M."/>
        </authorList>
    </citation>
    <scope>NUCLEOTIDE SEQUENCE</scope>
</reference>
<protein>
    <submittedName>
        <fullName evidence="1">Uncharacterized protein</fullName>
    </submittedName>
</protein>
<gene>
    <name evidence="1" type="ORF">HNY73_007237</name>
</gene>
<sequence length="156" mass="16610">MFNVSTAVSTAINSTPVVAVPPMSTTGVIGKHGQTQGTGLFSIWTTLEFNHLQSNPNRAPQMLFPNVVRNAPHQQIPTVAAAAAASNLHYSPPIQRPGPATVTQAAPQPQQKIGIRPQASVLVPGGKLTSAQQAKLRAEAVQQTHMFFAQSKNWQT</sequence>
<keyword evidence="2" id="KW-1185">Reference proteome</keyword>
<dbReference type="EMBL" id="JABXBU010000012">
    <property type="protein sequence ID" value="KAF8789293.1"/>
    <property type="molecule type" value="Genomic_DNA"/>
</dbReference>
<evidence type="ECO:0000313" key="1">
    <source>
        <dbReference type="EMBL" id="KAF8789293.1"/>
    </source>
</evidence>
<dbReference type="Proteomes" id="UP000807504">
    <property type="component" value="Unassembled WGS sequence"/>
</dbReference>